<accession>W2X459</accession>
<evidence type="ECO:0008006" key="3">
    <source>
        <dbReference type="Google" id="ProtNLM"/>
    </source>
</evidence>
<reference evidence="1 2" key="1">
    <citation type="submission" date="2013-11" db="EMBL/GenBank/DDBJ databases">
        <title>The Genome Sequence of Phytophthora parasitica CJ01A1.</title>
        <authorList>
            <consortium name="The Broad Institute Genomics Platform"/>
            <person name="Russ C."/>
            <person name="Tyler B."/>
            <person name="Panabieres F."/>
            <person name="Shan W."/>
            <person name="Tripathy S."/>
            <person name="Grunwald N."/>
            <person name="Machado M."/>
            <person name="Johnson C.S."/>
            <person name="Walker B."/>
            <person name="Young S.K."/>
            <person name="Zeng Q."/>
            <person name="Gargeya S."/>
            <person name="Fitzgerald M."/>
            <person name="Haas B."/>
            <person name="Abouelleil A."/>
            <person name="Allen A.W."/>
            <person name="Alvarado L."/>
            <person name="Arachchi H.M."/>
            <person name="Berlin A.M."/>
            <person name="Chapman S.B."/>
            <person name="Gainer-Dewar J."/>
            <person name="Goldberg J."/>
            <person name="Griggs A."/>
            <person name="Gujja S."/>
            <person name="Hansen M."/>
            <person name="Howarth C."/>
            <person name="Imamovic A."/>
            <person name="Ireland A."/>
            <person name="Larimer J."/>
            <person name="McCowan C."/>
            <person name="Murphy C."/>
            <person name="Pearson M."/>
            <person name="Poon T.W."/>
            <person name="Priest M."/>
            <person name="Roberts A."/>
            <person name="Saif S."/>
            <person name="Shea T."/>
            <person name="Sisk P."/>
            <person name="Sykes S."/>
            <person name="Wortman J."/>
            <person name="Nusbaum C."/>
            <person name="Birren B."/>
        </authorList>
    </citation>
    <scope>NUCLEOTIDE SEQUENCE [LARGE SCALE GENOMIC DNA]</scope>
    <source>
        <strain evidence="1 2">CJ01A1</strain>
    </source>
</reference>
<evidence type="ECO:0000313" key="2">
    <source>
        <dbReference type="Proteomes" id="UP000018958"/>
    </source>
</evidence>
<dbReference type="EMBL" id="ANIX01001688">
    <property type="protein sequence ID" value="ETP17272.1"/>
    <property type="molecule type" value="Genomic_DNA"/>
</dbReference>
<proteinExistence type="predicted"/>
<comment type="caution">
    <text evidence="1">The sequence shown here is derived from an EMBL/GenBank/DDBJ whole genome shotgun (WGS) entry which is preliminary data.</text>
</comment>
<evidence type="ECO:0000313" key="1">
    <source>
        <dbReference type="EMBL" id="ETP17272.1"/>
    </source>
</evidence>
<organism evidence="1 2">
    <name type="scientific">Phytophthora nicotianae CJ01A1</name>
    <dbReference type="NCBI Taxonomy" id="1317063"/>
    <lineage>
        <taxon>Eukaryota</taxon>
        <taxon>Sar</taxon>
        <taxon>Stramenopiles</taxon>
        <taxon>Oomycota</taxon>
        <taxon>Peronosporomycetes</taxon>
        <taxon>Peronosporales</taxon>
        <taxon>Peronosporaceae</taxon>
        <taxon>Phytophthora</taxon>
    </lineage>
</organism>
<dbReference type="Proteomes" id="UP000018958">
    <property type="component" value="Unassembled WGS sequence"/>
</dbReference>
<gene>
    <name evidence="1" type="ORF">F441_08308</name>
</gene>
<name>W2X459_PHYNI</name>
<sequence length="113" mass="13288">MLTNHDADRVDFDEGLLLEDSWERELEEDEYEVERIAYVRSSKKTRYDRIRLEYLVFWRATTSCHGSTRLISTVEHCYETSTGDGQSKTGLRRCSRMKSERWNICGGLVTVDK</sequence>
<dbReference type="AlphaFoldDB" id="W2X459"/>
<protein>
    <recommendedName>
        <fullName evidence="3">Chromo domain-containing protein</fullName>
    </recommendedName>
</protein>